<proteinExistence type="predicted"/>
<evidence type="ECO:0000313" key="1">
    <source>
        <dbReference type="EMBL" id="RSJ67516.1"/>
    </source>
</evidence>
<dbReference type="RefSeq" id="WP_000064904.1">
    <property type="nucleotide sequence ID" value="NZ_RJPH01000009.1"/>
</dbReference>
<dbReference type="AlphaFoldDB" id="A0A428FXV9"/>
<evidence type="ECO:0008006" key="3">
    <source>
        <dbReference type="Google" id="ProtNLM"/>
    </source>
</evidence>
<organism evidence="1 2">
    <name type="scientific">Streptococcus oralis subsp. dentisani</name>
    <dbReference type="NCBI Taxonomy" id="1458253"/>
    <lineage>
        <taxon>Bacteria</taxon>
        <taxon>Bacillati</taxon>
        <taxon>Bacillota</taxon>
        <taxon>Bacilli</taxon>
        <taxon>Lactobacillales</taxon>
        <taxon>Streptococcaceae</taxon>
        <taxon>Streptococcus</taxon>
    </lineage>
</organism>
<sequence length="249" mass="29467">MSNHEAFIFTPITTVLEEAVSASYVINDGVETYPLSEYIIHSLFLKMTGFQEQKMKCIAWEMATYDYGYRRTLLKNEDKLAEYSSYKDKSAIYKRLNELIKSVKASYDVNHLSKQQWIDESVEAIKKIFSNSVLVTWTQRKYDYFVHDFKVGEGQILTNSTKMFQPKAQVSASVEVVLESQYEELYRNRNRLAHNALSYQENLPSLKSLQKEDDTSRNYFIWFFILVLIDRIFMELFKLYLKELEENDF</sequence>
<evidence type="ECO:0000313" key="2">
    <source>
        <dbReference type="Proteomes" id="UP000278274"/>
    </source>
</evidence>
<reference evidence="1 2" key="1">
    <citation type="submission" date="2018-11" db="EMBL/GenBank/DDBJ databases">
        <title>Species Designations Belie Phenotypic and Genotypic Heterogeneity in Oral Streptococci.</title>
        <authorList>
            <person name="Velsko I."/>
        </authorList>
    </citation>
    <scope>NUCLEOTIDE SEQUENCE [LARGE SCALE GENOMIC DNA]</scope>
    <source>
        <strain evidence="1 2">BCA2</strain>
    </source>
</reference>
<gene>
    <name evidence="1" type="ORF">D8805_06870</name>
</gene>
<dbReference type="Proteomes" id="UP000278274">
    <property type="component" value="Unassembled WGS sequence"/>
</dbReference>
<dbReference type="EMBL" id="RJPH01000009">
    <property type="protein sequence ID" value="RSJ67516.1"/>
    <property type="molecule type" value="Genomic_DNA"/>
</dbReference>
<protein>
    <recommendedName>
        <fullName evidence="3">MAE-28990/MAE-18760-like HEPN domain-containing protein</fullName>
    </recommendedName>
</protein>
<comment type="caution">
    <text evidence="1">The sequence shown here is derived from an EMBL/GenBank/DDBJ whole genome shotgun (WGS) entry which is preliminary data.</text>
</comment>
<name>A0A428FXV9_STROR</name>
<accession>A0A428FXV9</accession>